<feature type="repeat" description="ANK" evidence="3">
    <location>
        <begin position="76"/>
        <end position="108"/>
    </location>
</feature>
<dbReference type="OMA" id="VEAINYM"/>
<keyword evidence="2 3" id="KW-0040">ANK repeat</keyword>
<evidence type="ECO:0000313" key="4">
    <source>
        <dbReference type="EMBL" id="EEB18980.1"/>
    </source>
</evidence>
<gene>
    <name evidence="5" type="primary">8235672</name>
    <name evidence="4" type="ORF">Phum_PHUM543840</name>
</gene>
<dbReference type="CTD" id="8235672"/>
<sequence>MKKNKKVVVTALSYIASNGTLKNLKTILKLTKIDVNKQDNEGNTPLHFASQAGQVEAINYMLSICPNVEIDARNSLGFTPLMKAALQGRTKCAKLLLFAGASPSLRDSGRGLKAEQWARFCGRYVCAEVIEKFTKQKFSDKTSSGIKSRLRKAFRTISHPGPEVNGKPYSVVSQLTTVALCASTPVLQSSVSSNIKSLMRPLAVPKVEV</sequence>
<dbReference type="STRING" id="121224.E0W024"/>
<dbReference type="PANTHER" id="PTHR24173:SF40">
    <property type="entry name" value="AGAP006757-PA"/>
    <property type="match status" value="1"/>
</dbReference>
<evidence type="ECO:0000256" key="3">
    <source>
        <dbReference type="PROSITE-ProRule" id="PRU00023"/>
    </source>
</evidence>
<reference evidence="5" key="3">
    <citation type="submission" date="2021-02" db="UniProtKB">
        <authorList>
            <consortium name="EnsemblMetazoa"/>
        </authorList>
    </citation>
    <scope>IDENTIFICATION</scope>
    <source>
        <strain evidence="5">USDA</strain>
    </source>
</reference>
<dbReference type="PANTHER" id="PTHR24173">
    <property type="entry name" value="ANKYRIN REPEAT CONTAINING"/>
    <property type="match status" value="1"/>
</dbReference>
<protein>
    <submittedName>
        <fullName evidence="4 5">Ankyrin repeat-containing protein, putative</fullName>
    </submittedName>
</protein>
<dbReference type="SMART" id="SM00248">
    <property type="entry name" value="ANK"/>
    <property type="match status" value="3"/>
</dbReference>
<dbReference type="EnsemblMetazoa" id="PHUM543840-RA">
    <property type="protein sequence ID" value="PHUM543840-PA"/>
    <property type="gene ID" value="PHUM543840"/>
</dbReference>
<dbReference type="PROSITE" id="PS50297">
    <property type="entry name" value="ANK_REP_REGION"/>
    <property type="match status" value="2"/>
</dbReference>
<evidence type="ECO:0000256" key="1">
    <source>
        <dbReference type="ARBA" id="ARBA00022737"/>
    </source>
</evidence>
<organism>
    <name type="scientific">Pediculus humanus subsp. corporis</name>
    <name type="common">Body louse</name>
    <dbReference type="NCBI Taxonomy" id="121224"/>
    <lineage>
        <taxon>Eukaryota</taxon>
        <taxon>Metazoa</taxon>
        <taxon>Ecdysozoa</taxon>
        <taxon>Arthropoda</taxon>
        <taxon>Hexapoda</taxon>
        <taxon>Insecta</taxon>
        <taxon>Pterygota</taxon>
        <taxon>Neoptera</taxon>
        <taxon>Paraneoptera</taxon>
        <taxon>Psocodea</taxon>
        <taxon>Troctomorpha</taxon>
        <taxon>Phthiraptera</taxon>
        <taxon>Anoplura</taxon>
        <taxon>Pediculidae</taxon>
        <taxon>Pediculus</taxon>
    </lineage>
</organism>
<evidence type="ECO:0000313" key="5">
    <source>
        <dbReference type="EnsemblMetazoa" id="PHUM543840-PA"/>
    </source>
</evidence>
<dbReference type="KEGG" id="phu:Phum_PHUM543840"/>
<dbReference type="InterPro" id="IPR002110">
    <property type="entry name" value="Ankyrin_rpt"/>
</dbReference>
<dbReference type="InterPro" id="IPR036770">
    <property type="entry name" value="Ankyrin_rpt-contain_sf"/>
</dbReference>
<dbReference type="InParanoid" id="E0W024"/>
<accession>E0W024</accession>
<proteinExistence type="predicted"/>
<dbReference type="VEuPathDB" id="VectorBase:PHUM543840"/>
<dbReference type="Gene3D" id="1.25.40.20">
    <property type="entry name" value="Ankyrin repeat-containing domain"/>
    <property type="match status" value="1"/>
</dbReference>
<dbReference type="EMBL" id="AAZO01006606">
    <property type="status" value="NOT_ANNOTATED_CDS"/>
    <property type="molecule type" value="Genomic_DNA"/>
</dbReference>
<dbReference type="eggNOG" id="ENOG502QT8J">
    <property type="taxonomic scope" value="Eukaryota"/>
</dbReference>
<dbReference type="AlphaFoldDB" id="E0W024"/>
<feature type="repeat" description="ANK" evidence="3">
    <location>
        <begin position="41"/>
        <end position="73"/>
    </location>
</feature>
<dbReference type="Pfam" id="PF12796">
    <property type="entry name" value="Ank_2"/>
    <property type="match status" value="1"/>
</dbReference>
<keyword evidence="1" id="KW-0677">Repeat</keyword>
<dbReference type="GeneID" id="8235672"/>
<dbReference type="PROSITE" id="PS50088">
    <property type="entry name" value="ANK_REPEAT"/>
    <property type="match status" value="2"/>
</dbReference>
<dbReference type="EMBL" id="DS235854">
    <property type="protein sequence ID" value="EEB18980.1"/>
    <property type="molecule type" value="Genomic_DNA"/>
</dbReference>
<name>E0W024_PEDHC</name>
<dbReference type="PRINTS" id="PR01415">
    <property type="entry name" value="ANKYRIN"/>
</dbReference>
<evidence type="ECO:0000256" key="2">
    <source>
        <dbReference type="ARBA" id="ARBA00023043"/>
    </source>
</evidence>
<evidence type="ECO:0000313" key="6">
    <source>
        <dbReference type="Proteomes" id="UP000009046"/>
    </source>
</evidence>
<reference evidence="4" key="1">
    <citation type="submission" date="2007-04" db="EMBL/GenBank/DDBJ databases">
        <title>Annotation of Pediculus humanus corporis strain USDA.</title>
        <authorList>
            <person name="Kirkness E."/>
            <person name="Hannick L."/>
            <person name="Hass B."/>
            <person name="Bruggner R."/>
            <person name="Lawson D."/>
            <person name="Bidwell S."/>
            <person name="Joardar V."/>
            <person name="Caler E."/>
            <person name="Walenz B."/>
            <person name="Inman J."/>
            <person name="Schobel S."/>
            <person name="Galinsky K."/>
            <person name="Amedeo P."/>
            <person name="Strausberg R."/>
        </authorList>
    </citation>
    <scope>NUCLEOTIDE SEQUENCE</scope>
    <source>
        <strain evidence="4">USDA</strain>
    </source>
</reference>
<dbReference type="HOGENOM" id="CLU_1316819_0_0_1"/>
<keyword evidence="6" id="KW-1185">Reference proteome</keyword>
<dbReference type="RefSeq" id="XP_002431718.1">
    <property type="nucleotide sequence ID" value="XM_002431673.1"/>
</dbReference>
<reference evidence="4" key="2">
    <citation type="submission" date="2007-04" db="EMBL/GenBank/DDBJ databases">
        <title>The genome of the human body louse.</title>
        <authorList>
            <consortium name="The Human Body Louse Genome Consortium"/>
            <person name="Kirkness E."/>
            <person name="Walenz B."/>
            <person name="Hass B."/>
            <person name="Bruggner R."/>
            <person name="Strausberg R."/>
        </authorList>
    </citation>
    <scope>NUCLEOTIDE SEQUENCE</scope>
    <source>
        <strain evidence="4">USDA</strain>
    </source>
</reference>
<dbReference type="Proteomes" id="UP000009046">
    <property type="component" value="Unassembled WGS sequence"/>
</dbReference>
<dbReference type="OrthoDB" id="5406014at2759"/>
<dbReference type="SUPFAM" id="SSF48403">
    <property type="entry name" value="Ankyrin repeat"/>
    <property type="match status" value="1"/>
</dbReference>